<reference evidence="1" key="1">
    <citation type="submission" date="2018-05" db="EMBL/GenBank/DDBJ databases">
        <authorList>
            <person name="Lanie J.A."/>
            <person name="Ng W.-L."/>
            <person name="Kazmierczak K.M."/>
            <person name="Andrzejewski T.M."/>
            <person name="Davidsen T.M."/>
            <person name="Wayne K.J."/>
            <person name="Tettelin H."/>
            <person name="Glass J.I."/>
            <person name="Rusch D."/>
            <person name="Podicherti R."/>
            <person name="Tsui H.-C.T."/>
            <person name="Winkler M.E."/>
        </authorList>
    </citation>
    <scope>NUCLEOTIDE SEQUENCE</scope>
</reference>
<accession>A0A382NR49</accession>
<dbReference type="AlphaFoldDB" id="A0A382NR49"/>
<gene>
    <name evidence="1" type="ORF">METZ01_LOCUS316508</name>
</gene>
<organism evidence="1">
    <name type="scientific">marine metagenome</name>
    <dbReference type="NCBI Taxonomy" id="408172"/>
    <lineage>
        <taxon>unclassified sequences</taxon>
        <taxon>metagenomes</taxon>
        <taxon>ecological metagenomes</taxon>
    </lineage>
</organism>
<evidence type="ECO:0000313" key="1">
    <source>
        <dbReference type="EMBL" id="SVC63654.1"/>
    </source>
</evidence>
<protein>
    <submittedName>
        <fullName evidence="1">Uncharacterized protein</fullName>
    </submittedName>
</protein>
<dbReference type="EMBL" id="UINC01102210">
    <property type="protein sequence ID" value="SVC63654.1"/>
    <property type="molecule type" value="Genomic_DNA"/>
</dbReference>
<proteinExistence type="predicted"/>
<name>A0A382NR49_9ZZZZ</name>
<sequence length="45" mass="4771">MEFLNAIFKISKVSSQSNPPGSGVPVAGIMLESNTSTSNVKYIIL</sequence>
<feature type="non-terminal residue" evidence="1">
    <location>
        <position position="45"/>
    </location>
</feature>